<dbReference type="Proteomes" id="UP001161580">
    <property type="component" value="Unassembled WGS sequence"/>
</dbReference>
<reference evidence="1" key="1">
    <citation type="submission" date="2022-03" db="EMBL/GenBank/DDBJ databases">
        <title>Fererhizobium litorale gen. nov., sp. nov., isolated from sandy sediments of the Sea of Japan seashore.</title>
        <authorList>
            <person name="Romanenko L."/>
            <person name="Kurilenko V."/>
            <person name="Otstavnykh N."/>
            <person name="Svetashev V."/>
            <person name="Tekutyeva L."/>
            <person name="Isaeva M."/>
            <person name="Mikhailov V."/>
        </authorList>
    </citation>
    <scope>NUCLEOTIDE SEQUENCE</scope>
    <source>
        <strain evidence="1">KMM 9576</strain>
    </source>
</reference>
<gene>
    <name evidence="1" type="ORF">MRS75_03295</name>
</gene>
<organism evidence="1 2">
    <name type="scientific">Ferirhizobium litorale</name>
    <dbReference type="NCBI Taxonomy" id="2927786"/>
    <lineage>
        <taxon>Bacteria</taxon>
        <taxon>Pseudomonadati</taxon>
        <taxon>Pseudomonadota</taxon>
        <taxon>Alphaproteobacteria</taxon>
        <taxon>Hyphomicrobiales</taxon>
        <taxon>Rhizobiaceae</taxon>
        <taxon>Ferirhizobium</taxon>
    </lineage>
</organism>
<name>A0AAE3QA58_9HYPH</name>
<dbReference type="EMBL" id="JALDYZ010000002">
    <property type="protein sequence ID" value="MDI7921106.1"/>
    <property type="molecule type" value="Genomic_DNA"/>
</dbReference>
<sequence length="172" mass="18931">MNHAVSAGPHFHAYLVSRGRMWGEAGIGLILTDGTTTRTFSGFGYATDGEYPRFHAAHHIFYRVLPPDATLTIHSVGLEDRLRHYSLSLRGRKSDGSPFIGEEFLGPLAAAREEGLLSIKKPSPATKPHMKAAKEIAETALREELRIPGFPETVVAERKANAILIFREVQPS</sequence>
<comment type="caution">
    <text evidence="1">The sequence shown here is derived from an EMBL/GenBank/DDBJ whole genome shotgun (WGS) entry which is preliminary data.</text>
</comment>
<dbReference type="RefSeq" id="WP_311785292.1">
    <property type="nucleotide sequence ID" value="NZ_JALDYY010000002.1"/>
</dbReference>
<proteinExistence type="predicted"/>
<accession>A0AAE3QA58</accession>
<evidence type="ECO:0000313" key="1">
    <source>
        <dbReference type="EMBL" id="MDI7921106.1"/>
    </source>
</evidence>
<evidence type="ECO:0000313" key="2">
    <source>
        <dbReference type="Proteomes" id="UP001161580"/>
    </source>
</evidence>
<keyword evidence="2" id="KW-1185">Reference proteome</keyword>
<dbReference type="AlphaFoldDB" id="A0AAE3QA58"/>
<protein>
    <submittedName>
        <fullName evidence="1">Uncharacterized protein</fullName>
    </submittedName>
</protein>